<dbReference type="GO" id="GO:0140359">
    <property type="term" value="F:ABC-type transporter activity"/>
    <property type="evidence" value="ECO:0007669"/>
    <property type="project" value="InterPro"/>
</dbReference>
<keyword evidence="5 6" id="KW-0472">Membrane</keyword>
<evidence type="ECO:0000313" key="9">
    <source>
        <dbReference type="Proteomes" id="UP000744980"/>
    </source>
</evidence>
<organism evidence="8 9">
    <name type="scientific">Ensifer canadensis</name>
    <dbReference type="NCBI Taxonomy" id="555315"/>
    <lineage>
        <taxon>Bacteria</taxon>
        <taxon>Pseudomonadati</taxon>
        <taxon>Pseudomonadota</taxon>
        <taxon>Alphaproteobacteria</taxon>
        <taxon>Hyphomicrobiales</taxon>
        <taxon>Rhizobiaceae</taxon>
        <taxon>Sinorhizobium/Ensifer group</taxon>
        <taxon>Ensifer</taxon>
    </lineage>
</organism>
<dbReference type="InterPro" id="IPR011527">
    <property type="entry name" value="ABC1_TM_dom"/>
</dbReference>
<dbReference type="GO" id="GO:0005886">
    <property type="term" value="C:plasma membrane"/>
    <property type="evidence" value="ECO:0007669"/>
    <property type="project" value="UniProtKB-SubCell"/>
</dbReference>
<dbReference type="EMBL" id="WXFA01000075">
    <property type="protein sequence ID" value="MBM3096174.1"/>
    <property type="molecule type" value="Genomic_DNA"/>
</dbReference>
<feature type="transmembrane region" description="Helical" evidence="6">
    <location>
        <begin position="143"/>
        <end position="169"/>
    </location>
</feature>
<keyword evidence="8" id="KW-0547">Nucleotide-binding</keyword>
<dbReference type="InterPro" id="IPR027417">
    <property type="entry name" value="P-loop_NTPase"/>
</dbReference>
<evidence type="ECO:0000259" key="7">
    <source>
        <dbReference type="PROSITE" id="PS50929"/>
    </source>
</evidence>
<dbReference type="PROSITE" id="PS50929">
    <property type="entry name" value="ABC_TM1F"/>
    <property type="match status" value="1"/>
</dbReference>
<dbReference type="Gene3D" id="1.20.1560.10">
    <property type="entry name" value="ABC transporter type 1, transmembrane domain"/>
    <property type="match status" value="1"/>
</dbReference>
<dbReference type="SUPFAM" id="SSF90123">
    <property type="entry name" value="ABC transporter transmembrane region"/>
    <property type="match status" value="1"/>
</dbReference>
<keyword evidence="4 6" id="KW-1133">Transmembrane helix</keyword>
<evidence type="ECO:0000256" key="3">
    <source>
        <dbReference type="ARBA" id="ARBA00022692"/>
    </source>
</evidence>
<dbReference type="Pfam" id="PF06472">
    <property type="entry name" value="ABC_membrane_2"/>
    <property type="match status" value="1"/>
</dbReference>
<dbReference type="SUPFAM" id="SSF52540">
    <property type="entry name" value="P-loop containing nucleoside triphosphate hydrolases"/>
    <property type="match status" value="1"/>
</dbReference>
<reference evidence="8 9" key="1">
    <citation type="submission" date="2020-01" db="EMBL/GenBank/DDBJ databases">
        <title>Draft genome assembly of Ensifer adhaerens T173.</title>
        <authorList>
            <person name="Craig J.E."/>
            <person name="Stinchcombe J.R."/>
        </authorList>
    </citation>
    <scope>NUCLEOTIDE SEQUENCE [LARGE SCALE GENOMIC DNA]</scope>
    <source>
        <strain evidence="8 9">T173</strain>
    </source>
</reference>
<feature type="transmembrane region" description="Helical" evidence="6">
    <location>
        <begin position="75"/>
        <end position="95"/>
    </location>
</feature>
<proteinExistence type="predicted"/>
<dbReference type="PANTHER" id="PTHR11384:SF59">
    <property type="entry name" value="LYSOSOMAL COBALAMIN TRANSPORTER ABCD4"/>
    <property type="match status" value="1"/>
</dbReference>
<evidence type="ECO:0000313" key="8">
    <source>
        <dbReference type="EMBL" id="MBM3096174.1"/>
    </source>
</evidence>
<feature type="transmembrane region" description="Helical" evidence="6">
    <location>
        <begin position="175"/>
        <end position="195"/>
    </location>
</feature>
<dbReference type="Proteomes" id="UP000744980">
    <property type="component" value="Unassembled WGS sequence"/>
</dbReference>
<dbReference type="PANTHER" id="PTHR11384">
    <property type="entry name" value="ATP-BINDING CASSETTE, SUB-FAMILY D MEMBER"/>
    <property type="match status" value="1"/>
</dbReference>
<dbReference type="InterPro" id="IPR036640">
    <property type="entry name" value="ABC1_TM_sf"/>
</dbReference>
<feature type="domain" description="ABC transmembrane type-1" evidence="7">
    <location>
        <begin position="37"/>
        <end position="319"/>
    </location>
</feature>
<dbReference type="Gene3D" id="3.40.50.300">
    <property type="entry name" value="P-loop containing nucleotide triphosphate hydrolases"/>
    <property type="match status" value="1"/>
</dbReference>
<gene>
    <name evidence="8" type="ORF">GFB56_36560</name>
</gene>
<keyword evidence="3 6" id="KW-0812">Transmembrane</keyword>
<accession>A0AAW4FY32</accession>
<sequence length="562" mass="62416">MEQQQIPFKVTVASFIRTIRIFVGSEVGLKAKLMFGGLIMLLCGLSALNVVNNYVGRNFMTAIAERQMAEFIRQAIFYIAVFAVLTVVGVLARFAEERLALLWRDFLTRRIVNLYLDDETYYRLDVSGRLTHPDQRIADDVRAFTVTTLSFVIMLFSSTLTVVTFSGVLWTISPLLFGVAVLYAACGSYMTIALGRPLISLNYDRLDKEATFRSGLIHVRENAESIMLTRGEKRQKVRVLHRLDDLIANIRRITAVNRNLGFFTGGYNWMIQIVPDLIIAPAFIRGDIEFGVVTQSGAAFAMLVGAFSLIVRQFNSISNFAAVVSRLSSLHEEISRSHEIESGIEFFERDGPLMCEGLTLASTTDAESPLLRDLTVSIPVGIRVLITGSSHEPGAALFRAMAQIPTPGTGRIVRPAGTLFLSQRPYLPSGPLRDVLITPEKEGEISDHLLLSTLHHLGLERVANQVGGLDAERDWEKELSLREQQLLGLANILLSAPRFVVLDQAEMTLGPALLEKIMHLLSERSITCIHFGRAEGDRASYQAVLEYGVDGQWTWSIGEHAS</sequence>
<feature type="transmembrane region" description="Helical" evidence="6">
    <location>
        <begin position="35"/>
        <end position="55"/>
    </location>
</feature>
<protein>
    <submittedName>
        <fullName evidence="8">ABC transporter ATP-binding protein/permease</fullName>
    </submittedName>
</protein>
<keyword evidence="2" id="KW-0813">Transport</keyword>
<evidence type="ECO:0000256" key="5">
    <source>
        <dbReference type="ARBA" id="ARBA00023136"/>
    </source>
</evidence>
<keyword evidence="9" id="KW-1185">Reference proteome</keyword>
<dbReference type="AlphaFoldDB" id="A0AAW4FY32"/>
<dbReference type="GO" id="GO:0005524">
    <property type="term" value="F:ATP binding"/>
    <property type="evidence" value="ECO:0007669"/>
    <property type="project" value="UniProtKB-KW"/>
</dbReference>
<evidence type="ECO:0000256" key="4">
    <source>
        <dbReference type="ARBA" id="ARBA00022989"/>
    </source>
</evidence>
<evidence type="ECO:0000256" key="6">
    <source>
        <dbReference type="SAM" id="Phobius"/>
    </source>
</evidence>
<dbReference type="RefSeq" id="WP_203530099.1">
    <property type="nucleotide sequence ID" value="NZ_CP083371.1"/>
</dbReference>
<dbReference type="InterPro" id="IPR050835">
    <property type="entry name" value="ABC_transporter_sub-D"/>
</dbReference>
<evidence type="ECO:0000256" key="1">
    <source>
        <dbReference type="ARBA" id="ARBA00004651"/>
    </source>
</evidence>
<comment type="caution">
    <text evidence="8">The sequence shown here is derived from an EMBL/GenBank/DDBJ whole genome shotgun (WGS) entry which is preliminary data.</text>
</comment>
<evidence type="ECO:0000256" key="2">
    <source>
        <dbReference type="ARBA" id="ARBA00022448"/>
    </source>
</evidence>
<name>A0AAW4FY32_9HYPH</name>
<keyword evidence="8" id="KW-0067">ATP-binding</keyword>
<comment type="subcellular location">
    <subcellularLocation>
        <location evidence="1">Cell membrane</location>
        <topology evidence="1">Multi-pass membrane protein</topology>
    </subcellularLocation>
</comment>